<proteinExistence type="predicted"/>
<evidence type="ECO:0000313" key="1">
    <source>
        <dbReference type="EMBL" id="KAJ7076265.1"/>
    </source>
</evidence>
<name>A0AAD6TQS8_9AGAR</name>
<dbReference type="EMBL" id="JARJCN010000083">
    <property type="protein sequence ID" value="KAJ7076265.1"/>
    <property type="molecule type" value="Genomic_DNA"/>
</dbReference>
<protein>
    <submittedName>
        <fullName evidence="1">Uncharacterized protein</fullName>
    </submittedName>
</protein>
<comment type="caution">
    <text evidence="1">The sequence shown here is derived from an EMBL/GenBank/DDBJ whole genome shotgun (WGS) entry which is preliminary data.</text>
</comment>
<evidence type="ECO:0000313" key="2">
    <source>
        <dbReference type="Proteomes" id="UP001222325"/>
    </source>
</evidence>
<dbReference type="Proteomes" id="UP001222325">
    <property type="component" value="Unassembled WGS sequence"/>
</dbReference>
<dbReference type="AlphaFoldDB" id="A0AAD6TQS8"/>
<organism evidence="1 2">
    <name type="scientific">Mycena belliarum</name>
    <dbReference type="NCBI Taxonomy" id="1033014"/>
    <lineage>
        <taxon>Eukaryota</taxon>
        <taxon>Fungi</taxon>
        <taxon>Dikarya</taxon>
        <taxon>Basidiomycota</taxon>
        <taxon>Agaricomycotina</taxon>
        <taxon>Agaricomycetes</taxon>
        <taxon>Agaricomycetidae</taxon>
        <taxon>Agaricales</taxon>
        <taxon>Marasmiineae</taxon>
        <taxon>Mycenaceae</taxon>
        <taxon>Mycena</taxon>
    </lineage>
</organism>
<reference evidence="1" key="1">
    <citation type="submission" date="2023-03" db="EMBL/GenBank/DDBJ databases">
        <title>Massive genome expansion in bonnet fungi (Mycena s.s.) driven by repeated elements and novel gene families across ecological guilds.</title>
        <authorList>
            <consortium name="Lawrence Berkeley National Laboratory"/>
            <person name="Harder C.B."/>
            <person name="Miyauchi S."/>
            <person name="Viragh M."/>
            <person name="Kuo A."/>
            <person name="Thoen E."/>
            <person name="Andreopoulos B."/>
            <person name="Lu D."/>
            <person name="Skrede I."/>
            <person name="Drula E."/>
            <person name="Henrissat B."/>
            <person name="Morin E."/>
            <person name="Kohler A."/>
            <person name="Barry K."/>
            <person name="LaButti K."/>
            <person name="Morin E."/>
            <person name="Salamov A."/>
            <person name="Lipzen A."/>
            <person name="Mereny Z."/>
            <person name="Hegedus B."/>
            <person name="Baldrian P."/>
            <person name="Stursova M."/>
            <person name="Weitz H."/>
            <person name="Taylor A."/>
            <person name="Grigoriev I.V."/>
            <person name="Nagy L.G."/>
            <person name="Martin F."/>
            <person name="Kauserud H."/>
        </authorList>
    </citation>
    <scope>NUCLEOTIDE SEQUENCE</scope>
    <source>
        <strain evidence="1">CBHHK173m</strain>
    </source>
</reference>
<keyword evidence="2" id="KW-1185">Reference proteome</keyword>
<gene>
    <name evidence="1" type="ORF">B0H15DRAFT_805711</name>
</gene>
<accession>A0AAD6TQS8</accession>
<sequence length="238" mass="27133">MAQKKRERKRIPRANRKNLRLWAEGARETVLRPHFDAYVAALDKGRVEEHRFCKSVCREFHARIDWKTPDSEEPIVADWDPLAPTVNEVLPEDEEVRKRARIKELNKFMHECYQDKVAPIVEERWAMEKEDGNTRTKDHKAGFRAQVARDIFRGLPAAEQDGFASRAKDEAAHAKAAYAKALNEPPSTSPEARQRCISHISDFMGPILKGLHDRTGLHATIILGGPMPQLGGELRTVQ</sequence>